<dbReference type="RefSeq" id="WP_105358933.1">
    <property type="nucleotide sequence ID" value="NZ_PUIB01000026.1"/>
</dbReference>
<dbReference type="GO" id="GO:0005886">
    <property type="term" value="C:plasma membrane"/>
    <property type="evidence" value="ECO:0007669"/>
    <property type="project" value="UniProtKB-SubCell"/>
</dbReference>
<dbReference type="SMART" id="SM01234">
    <property type="entry name" value="Haemolytic"/>
    <property type="match status" value="1"/>
</dbReference>
<dbReference type="PANTHER" id="PTHR33383">
    <property type="entry name" value="MEMBRANE PROTEIN INSERTION EFFICIENCY FACTOR-RELATED"/>
    <property type="match status" value="1"/>
</dbReference>
<dbReference type="InterPro" id="IPR002696">
    <property type="entry name" value="Membr_insert_effic_factor_YidD"/>
</dbReference>
<evidence type="ECO:0000313" key="2">
    <source>
        <dbReference type="EMBL" id="PQO27820.1"/>
    </source>
</evidence>
<comment type="subcellular location">
    <subcellularLocation>
        <location evidence="1">Cell membrane</location>
        <topology evidence="1">Peripheral membrane protein</topology>
        <orientation evidence="1">Cytoplasmic side</orientation>
    </subcellularLocation>
</comment>
<dbReference type="Pfam" id="PF01809">
    <property type="entry name" value="YidD"/>
    <property type="match status" value="1"/>
</dbReference>
<name>A0A2S8F6Q5_9BACT</name>
<comment type="function">
    <text evidence="1">Could be involved in insertion of integral membrane proteins into the membrane.</text>
</comment>
<keyword evidence="1" id="KW-0472">Membrane</keyword>
<proteinExistence type="inferred from homology"/>
<dbReference type="NCBIfam" id="TIGR00278">
    <property type="entry name" value="membrane protein insertion efficiency factor YidD"/>
    <property type="match status" value="1"/>
</dbReference>
<protein>
    <recommendedName>
        <fullName evidence="1">Putative membrane protein insertion efficiency factor</fullName>
    </recommendedName>
</protein>
<evidence type="ECO:0000313" key="3">
    <source>
        <dbReference type="Proteomes" id="UP000239388"/>
    </source>
</evidence>
<dbReference type="PANTHER" id="PTHR33383:SF1">
    <property type="entry name" value="MEMBRANE PROTEIN INSERTION EFFICIENCY FACTOR-RELATED"/>
    <property type="match status" value="1"/>
</dbReference>
<keyword evidence="1" id="KW-1003">Cell membrane</keyword>
<dbReference type="AlphaFoldDB" id="A0A2S8F6Q5"/>
<dbReference type="OrthoDB" id="9801753at2"/>
<reference evidence="2 3" key="1">
    <citation type="submission" date="2018-02" db="EMBL/GenBank/DDBJ databases">
        <title>Comparative genomes isolates from brazilian mangrove.</title>
        <authorList>
            <person name="Araujo J.E."/>
            <person name="Taketani R.G."/>
            <person name="Silva M.C.P."/>
            <person name="Loureco M.V."/>
            <person name="Andreote F.D."/>
        </authorList>
    </citation>
    <scope>NUCLEOTIDE SEQUENCE [LARGE SCALE GENOMIC DNA]</scope>
    <source>
        <strain evidence="2 3">NAP PRIS-MGV</strain>
    </source>
</reference>
<comment type="similarity">
    <text evidence="1">Belongs to the UPF0161 family.</text>
</comment>
<gene>
    <name evidence="2" type="ORF">C5Y98_26180</name>
</gene>
<accession>A0A2S8F6Q5</accession>
<evidence type="ECO:0000256" key="1">
    <source>
        <dbReference type="HAMAP-Rule" id="MF_00386"/>
    </source>
</evidence>
<organism evidence="2 3">
    <name type="scientific">Blastopirellula marina</name>
    <dbReference type="NCBI Taxonomy" id="124"/>
    <lineage>
        <taxon>Bacteria</taxon>
        <taxon>Pseudomonadati</taxon>
        <taxon>Planctomycetota</taxon>
        <taxon>Planctomycetia</taxon>
        <taxon>Pirellulales</taxon>
        <taxon>Pirellulaceae</taxon>
        <taxon>Blastopirellula</taxon>
    </lineage>
</organism>
<dbReference type="Proteomes" id="UP000239388">
    <property type="component" value="Unassembled WGS sequence"/>
</dbReference>
<comment type="caution">
    <text evidence="2">The sequence shown here is derived from an EMBL/GenBank/DDBJ whole genome shotgun (WGS) entry which is preliminary data.</text>
</comment>
<dbReference type="HAMAP" id="MF_00386">
    <property type="entry name" value="UPF0161_YidD"/>
    <property type="match status" value="1"/>
</dbReference>
<sequence length="79" mass="8945">MKFLVAAGQALLAESMIFLVRCYQYTLSPIVGQQCRFYPTCSNYFIQAVRKYGPISGAVRGAWRILRCNPFCRSGFDPP</sequence>
<dbReference type="EMBL" id="PUIB01000026">
    <property type="protein sequence ID" value="PQO27820.1"/>
    <property type="molecule type" value="Genomic_DNA"/>
</dbReference>